<evidence type="ECO:0000256" key="4">
    <source>
        <dbReference type="ARBA" id="ARBA00022692"/>
    </source>
</evidence>
<gene>
    <name evidence="17" type="primary">KCNT2</name>
    <name evidence="17" type="ORF">EC973_003404</name>
</gene>
<dbReference type="Proteomes" id="UP000605846">
    <property type="component" value="Unassembled WGS sequence"/>
</dbReference>
<dbReference type="PANTHER" id="PTHR10027">
    <property type="entry name" value="CALCIUM-ACTIVATED POTASSIUM CHANNEL ALPHA CHAIN"/>
    <property type="match status" value="1"/>
</dbReference>
<evidence type="ECO:0000256" key="11">
    <source>
        <dbReference type="ARBA" id="ARBA00034430"/>
    </source>
</evidence>
<evidence type="ECO:0000256" key="1">
    <source>
        <dbReference type="ARBA" id="ARBA00004141"/>
    </source>
</evidence>
<keyword evidence="8" id="KW-0406">Ion transport</keyword>
<feature type="transmembrane region" description="Helical" evidence="13">
    <location>
        <begin position="43"/>
        <end position="61"/>
    </location>
</feature>
<keyword evidence="2" id="KW-0813">Transport</keyword>
<keyword evidence="18" id="KW-1185">Reference proteome</keyword>
<evidence type="ECO:0000256" key="13">
    <source>
        <dbReference type="SAM" id="Phobius"/>
    </source>
</evidence>
<evidence type="ECO:0000256" key="12">
    <source>
        <dbReference type="SAM" id="MobiDB-lite"/>
    </source>
</evidence>
<evidence type="ECO:0000256" key="3">
    <source>
        <dbReference type="ARBA" id="ARBA00022538"/>
    </source>
</evidence>
<feature type="domain" description="RCK N-terminal" evidence="16">
    <location>
        <begin position="470"/>
        <end position="579"/>
    </location>
</feature>
<feature type="domain" description="Potassium channel" evidence="15">
    <location>
        <begin position="26"/>
        <end position="95"/>
    </location>
</feature>
<organism evidence="17 18">
    <name type="scientific">Apophysomyces ossiformis</name>
    <dbReference type="NCBI Taxonomy" id="679940"/>
    <lineage>
        <taxon>Eukaryota</taxon>
        <taxon>Fungi</taxon>
        <taxon>Fungi incertae sedis</taxon>
        <taxon>Mucoromycota</taxon>
        <taxon>Mucoromycotina</taxon>
        <taxon>Mucoromycetes</taxon>
        <taxon>Mucorales</taxon>
        <taxon>Mucorineae</taxon>
        <taxon>Mucoraceae</taxon>
        <taxon>Apophysomyces</taxon>
    </lineage>
</organism>
<name>A0A8H7ES94_9FUNG</name>
<keyword evidence="10 17" id="KW-0407">Ion channel</keyword>
<comment type="subcellular location">
    <subcellularLocation>
        <location evidence="1">Membrane</location>
        <topology evidence="1">Multi-pass membrane protein</topology>
    </subcellularLocation>
</comment>
<dbReference type="Pfam" id="PF07885">
    <property type="entry name" value="Ion_trans_2"/>
    <property type="match status" value="1"/>
</dbReference>
<dbReference type="AlphaFoldDB" id="A0A8H7ES94"/>
<keyword evidence="9 13" id="KW-0472">Membrane</keyword>
<evidence type="ECO:0000256" key="10">
    <source>
        <dbReference type="ARBA" id="ARBA00023303"/>
    </source>
</evidence>
<keyword evidence="5" id="KW-0631">Potassium channel</keyword>
<evidence type="ECO:0000259" key="14">
    <source>
        <dbReference type="Pfam" id="PF03493"/>
    </source>
</evidence>
<evidence type="ECO:0000256" key="6">
    <source>
        <dbReference type="ARBA" id="ARBA00022958"/>
    </source>
</evidence>
<comment type="catalytic activity">
    <reaction evidence="11">
        <text>K(+)(in) = K(+)(out)</text>
        <dbReference type="Rhea" id="RHEA:29463"/>
        <dbReference type="ChEBI" id="CHEBI:29103"/>
    </reaction>
</comment>
<evidence type="ECO:0000259" key="15">
    <source>
        <dbReference type="Pfam" id="PF07885"/>
    </source>
</evidence>
<accession>A0A8H7ES94</accession>
<evidence type="ECO:0000256" key="9">
    <source>
        <dbReference type="ARBA" id="ARBA00023136"/>
    </source>
</evidence>
<feature type="transmembrane region" description="Helical" evidence="13">
    <location>
        <begin position="73"/>
        <end position="90"/>
    </location>
</feature>
<dbReference type="Gene3D" id="1.10.287.70">
    <property type="match status" value="1"/>
</dbReference>
<proteinExistence type="predicted"/>
<evidence type="ECO:0000256" key="5">
    <source>
        <dbReference type="ARBA" id="ARBA00022826"/>
    </source>
</evidence>
<dbReference type="PANTHER" id="PTHR10027:SF10">
    <property type="entry name" value="SLOWPOKE 2, ISOFORM D"/>
    <property type="match status" value="1"/>
</dbReference>
<dbReference type="GO" id="GO:0016020">
    <property type="term" value="C:membrane"/>
    <property type="evidence" value="ECO:0007669"/>
    <property type="project" value="UniProtKB-SubCell"/>
</dbReference>
<evidence type="ECO:0000259" key="16">
    <source>
        <dbReference type="Pfam" id="PF22614"/>
    </source>
</evidence>
<dbReference type="Pfam" id="PF03493">
    <property type="entry name" value="BK_channel_a"/>
    <property type="match status" value="1"/>
</dbReference>
<dbReference type="Pfam" id="PF22614">
    <property type="entry name" value="Slo-like_RCK"/>
    <property type="match status" value="1"/>
</dbReference>
<comment type="caution">
    <text evidence="17">The sequence shown here is derived from an EMBL/GenBank/DDBJ whole genome shotgun (WGS) entry which is preliminary data.</text>
</comment>
<keyword evidence="7 13" id="KW-1133">Transmembrane helix</keyword>
<keyword evidence="3" id="KW-0633">Potassium transport</keyword>
<dbReference type="InterPro" id="IPR003929">
    <property type="entry name" value="K_chnl_BK_asu"/>
</dbReference>
<dbReference type="InterPro" id="IPR047871">
    <property type="entry name" value="K_chnl_Slo-like"/>
</dbReference>
<dbReference type="GO" id="GO:0005267">
    <property type="term" value="F:potassium channel activity"/>
    <property type="evidence" value="ECO:0007669"/>
    <property type="project" value="UniProtKB-KW"/>
</dbReference>
<keyword evidence="4 13" id="KW-0812">Transmembrane</keyword>
<feature type="transmembrane region" description="Helical" evidence="13">
    <location>
        <begin position="12"/>
        <end position="31"/>
    </location>
</feature>
<evidence type="ECO:0000313" key="17">
    <source>
        <dbReference type="EMBL" id="KAF7729991.1"/>
    </source>
</evidence>
<keyword evidence="6" id="KW-0630">Potassium</keyword>
<protein>
    <submittedName>
        <fullName evidence="17">Potassium channel, sub T, member 2</fullName>
    </submittedName>
</protein>
<feature type="compositionally biased region" description="Low complexity" evidence="12">
    <location>
        <begin position="391"/>
        <end position="403"/>
    </location>
</feature>
<dbReference type="EMBL" id="JABAYA010000020">
    <property type="protein sequence ID" value="KAF7729991.1"/>
    <property type="molecule type" value="Genomic_DNA"/>
</dbReference>
<feature type="region of interest" description="Disordered" evidence="12">
    <location>
        <begin position="376"/>
        <end position="403"/>
    </location>
</feature>
<dbReference type="SUPFAM" id="SSF81324">
    <property type="entry name" value="Voltage-gated potassium channels"/>
    <property type="match status" value="1"/>
</dbReference>
<evidence type="ECO:0000256" key="8">
    <source>
        <dbReference type="ARBA" id="ARBA00023065"/>
    </source>
</evidence>
<dbReference type="InterPro" id="IPR013099">
    <property type="entry name" value="K_chnl_dom"/>
</dbReference>
<evidence type="ECO:0000256" key="7">
    <source>
        <dbReference type="ARBA" id="ARBA00022989"/>
    </source>
</evidence>
<sequence>MTDKVWDPLKLKLLHLICTLIALLYNGMAAFQYCEVTFGTTNYSILDSLYVVMVTLSTVGYGDITPNTHASRLVMMALIVVSLSVLPRLLGGVFETLHKQSGGGGHVAKGSIPFILIIGSFTAEQVTELLDGFLNTESSSERLSVIFLDINPPSEELKLMERNSMWGHRIQFLHGSVLFQHIKEILQITILPILAEKTKEIQCGYGRFTAIPSATTTAIYQKVAKEIVCVREFKQHLLAINCRCRGASTLLTNLLHQREPLNCYDEPWQAQYDDGSCNEIYMAPPTPGLIDMRFGLAAWLLFKECQVILFAIKTYVPERGDYEILLNPSNHYTIKATDVCVYIAESPREIRDIENLSSVYLWQTIRTLQNRRSNRELQQVADSAPRRPRVTPTHSAASSISSTRTTEQIYRVCKLPSPKHALLTGSRTLISRLGKGPFSEAVEDACLPSCYLLDSPADKKEVTIESAEGMEGHILVCLHREVINLFKFVFSLRSPHLKPDELQDIVFLCKQPPEEKIFQLLNLFPKLYFMVGNCRHPDDLLRAGVKRAKQVVVMSMASHIMDLLLQERPKDSYTIVNLVEKSNMKYMHLLQGKDVAEEIDVFYTPAYAAGDVVADSMISNVLISQTYYKPDIVSIIKALCGMPGPLYEESQTSPARTGIVMSKRAPHLTSVRVPAKLANQSFAQLFETFLLDHGVLPLGLLRAPHQDFGNELPFVYANPVPSLILRETDMVYLLAPPGWHLPLVYKTE</sequence>
<feature type="domain" description="Calcium-activated potassium channel BK alpha subunit" evidence="14">
    <location>
        <begin position="226"/>
        <end position="312"/>
    </location>
</feature>
<evidence type="ECO:0000313" key="18">
    <source>
        <dbReference type="Proteomes" id="UP000605846"/>
    </source>
</evidence>
<dbReference type="InterPro" id="IPR003148">
    <property type="entry name" value="RCK_N"/>
</dbReference>
<dbReference type="Gene3D" id="3.40.50.720">
    <property type="entry name" value="NAD(P)-binding Rossmann-like Domain"/>
    <property type="match status" value="1"/>
</dbReference>
<dbReference type="OrthoDB" id="297496at2759"/>
<evidence type="ECO:0000256" key="2">
    <source>
        <dbReference type="ARBA" id="ARBA00022448"/>
    </source>
</evidence>
<reference evidence="17" key="1">
    <citation type="submission" date="2020-01" db="EMBL/GenBank/DDBJ databases">
        <title>Genome Sequencing of Three Apophysomyces-Like Fungal Strains Confirms a Novel Fungal Genus in the Mucoromycota with divergent Burkholderia-like Endosymbiotic Bacteria.</title>
        <authorList>
            <person name="Stajich J.E."/>
            <person name="Macias A.M."/>
            <person name="Carter-House D."/>
            <person name="Lovett B."/>
            <person name="Kasson L.R."/>
            <person name="Berry K."/>
            <person name="Grigoriev I."/>
            <person name="Chang Y."/>
            <person name="Spatafora J."/>
            <person name="Kasson M.T."/>
        </authorList>
    </citation>
    <scope>NUCLEOTIDE SEQUENCE</scope>
    <source>
        <strain evidence="17">NRRL A-21654</strain>
    </source>
</reference>